<keyword evidence="1" id="KW-0732">Signal</keyword>
<organism evidence="2 3">
    <name type="scientific">Polarella glacialis</name>
    <name type="common">Dinoflagellate</name>
    <dbReference type="NCBI Taxonomy" id="89957"/>
    <lineage>
        <taxon>Eukaryota</taxon>
        <taxon>Sar</taxon>
        <taxon>Alveolata</taxon>
        <taxon>Dinophyceae</taxon>
        <taxon>Suessiales</taxon>
        <taxon>Suessiaceae</taxon>
        <taxon>Polarella</taxon>
    </lineage>
</organism>
<dbReference type="EMBL" id="CAJNNW010004987">
    <property type="protein sequence ID" value="CAE8646974.1"/>
    <property type="molecule type" value="Genomic_DNA"/>
</dbReference>
<accession>A0A813I8N4</accession>
<comment type="caution">
    <text evidence="2">The sequence shown here is derived from an EMBL/GenBank/DDBJ whole genome shotgun (WGS) entry which is preliminary data.</text>
</comment>
<dbReference type="AlphaFoldDB" id="A0A813I8N4"/>
<feature type="signal peptide" evidence="1">
    <location>
        <begin position="1"/>
        <end position="20"/>
    </location>
</feature>
<evidence type="ECO:0000313" key="3">
    <source>
        <dbReference type="Proteomes" id="UP000626109"/>
    </source>
</evidence>
<gene>
    <name evidence="2" type="ORF">PGLA2088_LOCUS5281</name>
</gene>
<feature type="non-terminal residue" evidence="2">
    <location>
        <position position="1"/>
    </location>
</feature>
<name>A0A813I8N4_POLGL</name>
<protein>
    <submittedName>
        <fullName evidence="2">Uncharacterized protein</fullName>
    </submittedName>
</protein>
<sequence length="192" mass="20495">MKLLCFGATASLLAIAGVATSGGGDGVTHTVDGRAHLIESCTAGKDTKGYGLGVSQGPWTNKDFCDMHDATNSIDNLLDSCSAYCGKNNIPLLIGVPTSYGVSQQDMDRVCMGGETVHGQPTGLLGEFDKDRMAECKERSEAIEEVKEKMAHLVAAVDAMKLEQIRFRAALQAKMEEFNAGISSPTFELQMK</sequence>
<dbReference type="Proteomes" id="UP000626109">
    <property type="component" value="Unassembled WGS sequence"/>
</dbReference>
<evidence type="ECO:0000256" key="1">
    <source>
        <dbReference type="SAM" id="SignalP"/>
    </source>
</evidence>
<proteinExistence type="predicted"/>
<evidence type="ECO:0000313" key="2">
    <source>
        <dbReference type="EMBL" id="CAE8646974.1"/>
    </source>
</evidence>
<feature type="chain" id="PRO_5033015790" evidence="1">
    <location>
        <begin position="21"/>
        <end position="192"/>
    </location>
</feature>
<reference evidence="2" key="1">
    <citation type="submission" date="2021-02" db="EMBL/GenBank/DDBJ databases">
        <authorList>
            <person name="Dougan E. K."/>
            <person name="Rhodes N."/>
            <person name="Thang M."/>
            <person name="Chan C."/>
        </authorList>
    </citation>
    <scope>NUCLEOTIDE SEQUENCE</scope>
</reference>